<sequence length="405" mass="46275">MYRGQMTRTTPDASPLQISTPTASGHMTPAGFNVHHTALKTALSEPSPDLLPRQKISYVDHPVTASSDDGHHESPLIDWDPFLSWNPKDKAIESSSYFCNGNRFDEGSSLDEETRANPLDSLFVNPRTESPVKKPILHAEWSKQPVPVEPKDFSKPYQQHDEHNYFQMIKEEEILNSRSKYARKKGKKDDEEFVDTDESEIHAGLEPEVKSCEKDEPDVEVLKIDHLHSMGPIEAVPTAENLTEYCQTIKNETRPVGLRPRKKVPSPDDPRENVQRIRQFKGLKTKSGAETKPSRSDIKEGKRQPARPTDRKTTRRKKSKGRADHSKNERLRRDELRRNFSALCDLIPPEYFGEKSASSKISQQKILDAAESYIVAVKSTINSYKSLFRKIKVLRKRWKKRPGKV</sequence>
<dbReference type="GO" id="GO:0046983">
    <property type="term" value="F:protein dimerization activity"/>
    <property type="evidence" value="ECO:0007669"/>
    <property type="project" value="InterPro"/>
</dbReference>
<evidence type="ECO:0000259" key="2">
    <source>
        <dbReference type="PROSITE" id="PS50888"/>
    </source>
</evidence>
<dbReference type="SUPFAM" id="SSF47459">
    <property type="entry name" value="HLH, helix-loop-helix DNA-binding domain"/>
    <property type="match status" value="1"/>
</dbReference>
<accession>A0A4Y2IWV9</accession>
<name>A0A4Y2IWV9_ARAVE</name>
<proteinExistence type="predicted"/>
<feature type="region of interest" description="Disordered" evidence="1">
    <location>
        <begin position="1"/>
        <end position="25"/>
    </location>
</feature>
<gene>
    <name evidence="3" type="ORF">AVEN_5520_1</name>
</gene>
<dbReference type="InterPro" id="IPR036638">
    <property type="entry name" value="HLH_DNA-bd_sf"/>
</dbReference>
<evidence type="ECO:0000313" key="4">
    <source>
        <dbReference type="Proteomes" id="UP000499080"/>
    </source>
</evidence>
<feature type="compositionally biased region" description="Basic and acidic residues" evidence="1">
    <location>
        <begin position="321"/>
        <end position="334"/>
    </location>
</feature>
<feature type="compositionally biased region" description="Basic and acidic residues" evidence="1">
    <location>
        <begin position="265"/>
        <end position="275"/>
    </location>
</feature>
<dbReference type="AlphaFoldDB" id="A0A4Y2IWV9"/>
<dbReference type="InterPro" id="IPR011598">
    <property type="entry name" value="bHLH_dom"/>
</dbReference>
<dbReference type="Proteomes" id="UP000499080">
    <property type="component" value="Unassembled WGS sequence"/>
</dbReference>
<dbReference type="EMBL" id="BGPR01002991">
    <property type="protein sequence ID" value="GBM82155.1"/>
    <property type="molecule type" value="Genomic_DNA"/>
</dbReference>
<dbReference type="Pfam" id="PF00010">
    <property type="entry name" value="HLH"/>
    <property type="match status" value="1"/>
</dbReference>
<feature type="domain" description="BHLH" evidence="2">
    <location>
        <begin position="320"/>
        <end position="377"/>
    </location>
</feature>
<comment type="caution">
    <text evidence="3">The sequence shown here is derived from an EMBL/GenBank/DDBJ whole genome shotgun (WGS) entry which is preliminary data.</text>
</comment>
<protein>
    <recommendedName>
        <fullName evidence="2">BHLH domain-containing protein</fullName>
    </recommendedName>
</protein>
<keyword evidence="4" id="KW-1185">Reference proteome</keyword>
<feature type="compositionally biased region" description="Basic and acidic residues" evidence="1">
    <location>
        <begin position="287"/>
        <end position="312"/>
    </location>
</feature>
<reference evidence="3 4" key="1">
    <citation type="journal article" date="2019" name="Sci. Rep.">
        <title>Orb-weaving spider Araneus ventricosus genome elucidates the spidroin gene catalogue.</title>
        <authorList>
            <person name="Kono N."/>
            <person name="Nakamura H."/>
            <person name="Ohtoshi R."/>
            <person name="Moran D.A.P."/>
            <person name="Shinohara A."/>
            <person name="Yoshida Y."/>
            <person name="Fujiwara M."/>
            <person name="Mori M."/>
            <person name="Tomita M."/>
            <person name="Arakawa K."/>
        </authorList>
    </citation>
    <scope>NUCLEOTIDE SEQUENCE [LARGE SCALE GENOMIC DNA]</scope>
</reference>
<feature type="region of interest" description="Disordered" evidence="1">
    <location>
        <begin position="251"/>
        <end position="334"/>
    </location>
</feature>
<evidence type="ECO:0000256" key="1">
    <source>
        <dbReference type="SAM" id="MobiDB-lite"/>
    </source>
</evidence>
<organism evidence="3 4">
    <name type="scientific">Araneus ventricosus</name>
    <name type="common">Orbweaver spider</name>
    <name type="synonym">Epeira ventricosa</name>
    <dbReference type="NCBI Taxonomy" id="182803"/>
    <lineage>
        <taxon>Eukaryota</taxon>
        <taxon>Metazoa</taxon>
        <taxon>Ecdysozoa</taxon>
        <taxon>Arthropoda</taxon>
        <taxon>Chelicerata</taxon>
        <taxon>Arachnida</taxon>
        <taxon>Araneae</taxon>
        <taxon>Araneomorphae</taxon>
        <taxon>Entelegynae</taxon>
        <taxon>Araneoidea</taxon>
        <taxon>Araneidae</taxon>
        <taxon>Araneus</taxon>
    </lineage>
</organism>
<dbReference type="Gene3D" id="4.10.280.10">
    <property type="entry name" value="Helix-loop-helix DNA-binding domain"/>
    <property type="match status" value="1"/>
</dbReference>
<evidence type="ECO:0000313" key="3">
    <source>
        <dbReference type="EMBL" id="GBM82155.1"/>
    </source>
</evidence>
<dbReference type="PROSITE" id="PS50888">
    <property type="entry name" value="BHLH"/>
    <property type="match status" value="1"/>
</dbReference>